<dbReference type="OrthoDB" id="3078737at2"/>
<evidence type="ECO:0000313" key="3">
    <source>
        <dbReference type="Proteomes" id="UP000001933"/>
    </source>
</evidence>
<reference evidence="2 3" key="1">
    <citation type="journal article" date="2007" name="Proc. Natl. Acad. Sci. U.S.A.">
        <title>The genome of Syntrophus aciditrophicus: life at the thermodynamic limit of microbial growth.</title>
        <authorList>
            <person name="McInerney M.J."/>
            <person name="Rohlin L."/>
            <person name="Mouttaki H."/>
            <person name="Kim U."/>
            <person name="Krupp R.S."/>
            <person name="Rios-Hernandez L."/>
            <person name="Sieber J."/>
            <person name="Struchtemeyer C.G."/>
            <person name="Bhattacharyya A."/>
            <person name="Campbell J.W."/>
            <person name="Gunsalus R.P."/>
        </authorList>
    </citation>
    <scope>NUCLEOTIDE SEQUENCE [LARGE SCALE GENOMIC DNA]</scope>
    <source>
        <strain evidence="2 3">SB</strain>
    </source>
</reference>
<dbReference type="AlphaFoldDB" id="Q2LTA8"/>
<evidence type="ECO:0000313" key="2">
    <source>
        <dbReference type="EMBL" id="ABC77315.1"/>
    </source>
</evidence>
<proteinExistence type="predicted"/>
<dbReference type="Proteomes" id="UP000001933">
    <property type="component" value="Chromosome"/>
</dbReference>
<evidence type="ECO:0000259" key="1">
    <source>
        <dbReference type="SMART" id="SM00746"/>
    </source>
</evidence>
<dbReference type="InParanoid" id="Q2LTA8"/>
<keyword evidence="3" id="KW-1185">Reference proteome</keyword>
<dbReference type="KEGG" id="sat:SYN_02164"/>
<dbReference type="RefSeq" id="WP_011417337.1">
    <property type="nucleotide sequence ID" value="NC_007759.1"/>
</dbReference>
<organism evidence="2 3">
    <name type="scientific">Syntrophus aciditrophicus (strain SB)</name>
    <dbReference type="NCBI Taxonomy" id="56780"/>
    <lineage>
        <taxon>Bacteria</taxon>
        <taxon>Pseudomonadati</taxon>
        <taxon>Thermodesulfobacteriota</taxon>
        <taxon>Syntrophia</taxon>
        <taxon>Syntrophales</taxon>
        <taxon>Syntrophaceae</taxon>
        <taxon>Syntrophus</taxon>
    </lineage>
</organism>
<name>Q2LTA8_SYNAS</name>
<feature type="domain" description="TRASH" evidence="1">
    <location>
        <begin position="52"/>
        <end position="89"/>
    </location>
</feature>
<dbReference type="SMART" id="SM00746">
    <property type="entry name" value="TRASH"/>
    <property type="match status" value="1"/>
</dbReference>
<accession>Q2LTA8</accession>
<dbReference type="InterPro" id="IPR011017">
    <property type="entry name" value="TRASH_dom"/>
</dbReference>
<protein>
    <submittedName>
        <fullName evidence="2">Hypothetical membrane protein</fullName>
    </submittedName>
</protein>
<dbReference type="eggNOG" id="COG3350">
    <property type="taxonomic scope" value="Bacteria"/>
</dbReference>
<dbReference type="STRING" id="56780.SYN_02164"/>
<sequence>MSMILRFIFTVIVLYLIFRVLKRILRSAEKKKNEPLSNACSRTIQGGDLVQDPCCLTYIPEGEAYKASIGGEILYFCSEACFKKYQMERKEKS</sequence>
<dbReference type="EMBL" id="CP000252">
    <property type="protein sequence ID" value="ABC77315.1"/>
    <property type="molecule type" value="Genomic_DNA"/>
</dbReference>
<dbReference type="HOGENOM" id="CLU_168222_0_1_7"/>
<gene>
    <name evidence="2" type="ORF">SYN_02164</name>
</gene>